<feature type="region of interest" description="Disordered" evidence="1">
    <location>
        <begin position="530"/>
        <end position="691"/>
    </location>
</feature>
<feature type="compositionally biased region" description="Basic residues" evidence="1">
    <location>
        <begin position="144"/>
        <end position="165"/>
    </location>
</feature>
<name>M7SSV6_EUTLA</name>
<evidence type="ECO:0000313" key="3">
    <source>
        <dbReference type="Proteomes" id="UP000012174"/>
    </source>
</evidence>
<evidence type="ECO:0000313" key="2">
    <source>
        <dbReference type="EMBL" id="EMR67573.1"/>
    </source>
</evidence>
<feature type="region of interest" description="Disordered" evidence="1">
    <location>
        <begin position="121"/>
        <end position="200"/>
    </location>
</feature>
<dbReference type="STRING" id="1287681.M7SSV6"/>
<feature type="compositionally biased region" description="Basic and acidic residues" evidence="1">
    <location>
        <begin position="190"/>
        <end position="200"/>
    </location>
</feature>
<feature type="compositionally biased region" description="Polar residues" evidence="1">
    <location>
        <begin position="178"/>
        <end position="189"/>
    </location>
</feature>
<organism evidence="2 3">
    <name type="scientific">Eutypa lata (strain UCR-EL1)</name>
    <name type="common">Grapevine dieback disease fungus</name>
    <name type="synonym">Eutypa armeniacae</name>
    <dbReference type="NCBI Taxonomy" id="1287681"/>
    <lineage>
        <taxon>Eukaryota</taxon>
        <taxon>Fungi</taxon>
        <taxon>Dikarya</taxon>
        <taxon>Ascomycota</taxon>
        <taxon>Pezizomycotina</taxon>
        <taxon>Sordariomycetes</taxon>
        <taxon>Xylariomycetidae</taxon>
        <taxon>Xylariales</taxon>
        <taxon>Diatrypaceae</taxon>
        <taxon>Eutypa</taxon>
    </lineage>
</organism>
<keyword evidence="3" id="KW-1185">Reference proteome</keyword>
<dbReference type="AlphaFoldDB" id="M7SSV6"/>
<feature type="compositionally biased region" description="Low complexity" evidence="1">
    <location>
        <begin position="326"/>
        <end position="343"/>
    </location>
</feature>
<feature type="compositionally biased region" description="Gly residues" evidence="1">
    <location>
        <begin position="166"/>
        <end position="177"/>
    </location>
</feature>
<dbReference type="OrthoDB" id="3438093at2759"/>
<feature type="compositionally biased region" description="Low complexity" evidence="1">
    <location>
        <begin position="660"/>
        <end position="673"/>
    </location>
</feature>
<feature type="compositionally biased region" description="Gly residues" evidence="1">
    <location>
        <begin position="124"/>
        <end position="140"/>
    </location>
</feature>
<feature type="region of interest" description="Disordered" evidence="1">
    <location>
        <begin position="371"/>
        <end position="416"/>
    </location>
</feature>
<dbReference type="Proteomes" id="UP000012174">
    <property type="component" value="Unassembled WGS sequence"/>
</dbReference>
<feature type="compositionally biased region" description="Polar residues" evidence="1">
    <location>
        <begin position="371"/>
        <end position="385"/>
    </location>
</feature>
<dbReference type="eggNOG" id="ENOG502RJMB">
    <property type="taxonomic scope" value="Eukaryota"/>
</dbReference>
<feature type="region of interest" description="Disordered" evidence="1">
    <location>
        <begin position="326"/>
        <end position="352"/>
    </location>
</feature>
<accession>M7SSV6</accession>
<dbReference type="OMA" id="YNDAIPE"/>
<proteinExistence type="predicted"/>
<dbReference type="EMBL" id="KB706407">
    <property type="protein sequence ID" value="EMR67573.1"/>
    <property type="molecule type" value="Genomic_DNA"/>
</dbReference>
<dbReference type="KEGG" id="ela:UCREL1_5439"/>
<dbReference type="HOGENOM" id="CLU_398494_0_0_1"/>
<sequence>MCFMEYLGYTCGHTSPAVLRTCPQTTGIPTNPVCKNPATRPQLMASFCVACAHVQHKRWSDIMEQEHRWLHERGACGCPVKFPDLMQPRMVVGGGRRGSHGVLSADGTVCTIVGGADITAPSGGSAGGGGGSGEGGGGGDNSQHHHHRGSGFGKKGNKRGGKNWRRGGGGGGRGGGYSQNSHDQPNRAQQQKDKYPALQEIREGDDVRYAVRLPSMYGVEWAWDHEKLHREGKCPCAVRFDKHVPQHNLPNTQHSLVQPAEYTATGSGNQAYNATFSGNDFLATRPFDQSSSEQPSAQSATTQSSAAYPSDVQSSMQNWVQPIMQPSEQHQQQHYGQQTSATQNPHTQTERPQISSAQIFDMQGYQYSMQDMAQSSGEHNSQRHSNNNNNNNSTQAFGQPFEPRNNTQTTGGTDPFSQTMPDSIMDLFAQQPEDGNAAPPPSVSSYTMPTVPIDGDGMAAWNLSQPQRWTCNPPEGYYNAQEVYLPPAFPSTNTNTDTSETDTIRPLTAHGASAAASSNNYNYNYNYSNTGSSSNANRNNKGKSKADDNTSNNAPSGSGGGGGGGFGYGDPPRPVDMQTMWFSSTPQEGEHNAQPPVVGLPIGRGPEGADGALQAPGQTYHHEQQQPEDGMIPFNGFPIGAGPEGDPHAGSFDECEFYRTNTTTSNKSSSTSGARRDRHGRGLRRPSSSSF</sequence>
<feature type="region of interest" description="Disordered" evidence="1">
    <location>
        <begin position="283"/>
        <end position="314"/>
    </location>
</feature>
<feature type="compositionally biased region" description="Polar residues" evidence="1">
    <location>
        <begin position="404"/>
        <end position="416"/>
    </location>
</feature>
<gene>
    <name evidence="2" type="ORF">UCREL1_5439</name>
</gene>
<protein>
    <submittedName>
        <fullName evidence="2">Uncharacterized protein</fullName>
    </submittedName>
</protein>
<feature type="compositionally biased region" description="Gly residues" evidence="1">
    <location>
        <begin position="557"/>
        <end position="568"/>
    </location>
</feature>
<reference evidence="3" key="1">
    <citation type="journal article" date="2013" name="Genome Announc.">
        <title>Draft genome sequence of the grapevine dieback fungus Eutypa lata UCR-EL1.</title>
        <authorList>
            <person name="Blanco-Ulate B."/>
            <person name="Rolshausen P.E."/>
            <person name="Cantu D."/>
        </authorList>
    </citation>
    <scope>NUCLEOTIDE SEQUENCE [LARGE SCALE GENOMIC DNA]</scope>
    <source>
        <strain evidence="3">UCR-EL1</strain>
    </source>
</reference>
<feature type="compositionally biased region" description="Low complexity" evidence="1">
    <location>
        <begin position="289"/>
        <end position="310"/>
    </location>
</feature>
<evidence type="ECO:0000256" key="1">
    <source>
        <dbReference type="SAM" id="MobiDB-lite"/>
    </source>
</evidence>